<sequence length="245" mass="26888">MKWRDLTLVDFHEEYLLAVSCDSAGGIGDKPHDLIRTSPFIVGYHTAKVALMELLCVHGEPLLLSSTLSVEMNPTGAEMMRGIHTLLKEYDPMHSIALTGSTEENFHVSATGLGVTVMGRIEKRQWPLKKSLAQDVAVMVGEAKCGEEVLKTEKEKILMLHHVKTLRDLPYVREVVPGGSRGMAHEISLVESASKIRFLPAEGVKPLLHQSCGPASALLVTLGKEHLKDLQETLNIPVHVLGVFC</sequence>
<dbReference type="RefSeq" id="WP_031576280.1">
    <property type="nucleotide sequence ID" value="NZ_FNDZ01000004.1"/>
</dbReference>
<evidence type="ECO:0000259" key="1">
    <source>
        <dbReference type="Pfam" id="PF00586"/>
    </source>
</evidence>
<evidence type="ECO:0000313" key="3">
    <source>
        <dbReference type="Proteomes" id="UP000183255"/>
    </source>
</evidence>
<accession>A0A1G8MZL6</accession>
<reference evidence="2 3" key="1">
    <citation type="submission" date="2016-10" db="EMBL/GenBank/DDBJ databases">
        <authorList>
            <person name="de Groot N.N."/>
        </authorList>
    </citation>
    <scope>NUCLEOTIDE SEQUENCE [LARGE SCALE GENOMIC DNA]</scope>
    <source>
        <strain evidence="2 3">CGMCC 1.5058</strain>
    </source>
</reference>
<name>A0A1G8MZL6_9CLOT</name>
<proteinExistence type="predicted"/>
<dbReference type="AlphaFoldDB" id="A0A1G8MZL6"/>
<dbReference type="InterPro" id="IPR016188">
    <property type="entry name" value="PurM-like_N"/>
</dbReference>
<dbReference type="EMBL" id="FNDZ01000004">
    <property type="protein sequence ID" value="SDI73429.1"/>
    <property type="molecule type" value="Genomic_DNA"/>
</dbReference>
<feature type="domain" description="PurM-like N-terminal" evidence="1">
    <location>
        <begin position="6"/>
        <end position="118"/>
    </location>
</feature>
<dbReference type="Pfam" id="PF00586">
    <property type="entry name" value="AIRS"/>
    <property type="match status" value="1"/>
</dbReference>
<dbReference type="Proteomes" id="UP000183255">
    <property type="component" value="Unassembled WGS sequence"/>
</dbReference>
<dbReference type="InterPro" id="IPR036921">
    <property type="entry name" value="PurM-like_N_sf"/>
</dbReference>
<gene>
    <name evidence="2" type="ORF">SAMN05421804_10451</name>
</gene>
<protein>
    <recommendedName>
        <fullName evidence="1">PurM-like N-terminal domain-containing protein</fullName>
    </recommendedName>
</protein>
<evidence type="ECO:0000313" key="2">
    <source>
        <dbReference type="EMBL" id="SDI73429.1"/>
    </source>
</evidence>
<dbReference type="Gene3D" id="3.30.1330.10">
    <property type="entry name" value="PurM-like, N-terminal domain"/>
    <property type="match status" value="1"/>
</dbReference>
<organism evidence="2 3">
    <name type="scientific">Proteiniclasticum ruminis</name>
    <dbReference type="NCBI Taxonomy" id="398199"/>
    <lineage>
        <taxon>Bacteria</taxon>
        <taxon>Bacillati</taxon>
        <taxon>Bacillota</taxon>
        <taxon>Clostridia</taxon>
        <taxon>Eubacteriales</taxon>
        <taxon>Clostridiaceae</taxon>
        <taxon>Proteiniclasticum</taxon>
    </lineage>
</organism>